<evidence type="ECO:0000313" key="1">
    <source>
        <dbReference type="EMBL" id="EEF22872.1"/>
    </source>
</evidence>
<dbReference type="AlphaFoldDB" id="B9TMP2"/>
<evidence type="ECO:0000313" key="2">
    <source>
        <dbReference type="Proteomes" id="UP000008311"/>
    </source>
</evidence>
<reference evidence="2" key="1">
    <citation type="journal article" date="2010" name="Nat. Biotechnol.">
        <title>Draft genome sequence of the oilseed species Ricinus communis.</title>
        <authorList>
            <person name="Chan A.P."/>
            <person name="Crabtree J."/>
            <person name="Zhao Q."/>
            <person name="Lorenzi H."/>
            <person name="Orvis J."/>
            <person name="Puiu D."/>
            <person name="Melake-Berhan A."/>
            <person name="Jones K.M."/>
            <person name="Redman J."/>
            <person name="Chen G."/>
            <person name="Cahoon E.B."/>
            <person name="Gedil M."/>
            <person name="Stanke M."/>
            <person name="Haas B.J."/>
            <person name="Wortman J.R."/>
            <person name="Fraser-Liggett C.M."/>
            <person name="Ravel J."/>
            <person name="Rabinowicz P.D."/>
        </authorList>
    </citation>
    <scope>NUCLEOTIDE SEQUENCE [LARGE SCALE GENOMIC DNA]</scope>
    <source>
        <strain evidence="2">cv. Hale</strain>
    </source>
</reference>
<accession>B9TMP2</accession>
<proteinExistence type="predicted"/>
<name>B9TMP2_RICCO</name>
<dbReference type="EMBL" id="EQ989678">
    <property type="protein sequence ID" value="EEF22872.1"/>
    <property type="molecule type" value="Genomic_DNA"/>
</dbReference>
<gene>
    <name evidence="1" type="ORF">RCOM_1862860</name>
</gene>
<keyword evidence="2" id="KW-1185">Reference proteome</keyword>
<organism evidence="1 2">
    <name type="scientific">Ricinus communis</name>
    <name type="common">Castor bean</name>
    <dbReference type="NCBI Taxonomy" id="3988"/>
    <lineage>
        <taxon>Eukaryota</taxon>
        <taxon>Viridiplantae</taxon>
        <taxon>Streptophyta</taxon>
        <taxon>Embryophyta</taxon>
        <taxon>Tracheophyta</taxon>
        <taxon>Spermatophyta</taxon>
        <taxon>Magnoliopsida</taxon>
        <taxon>eudicotyledons</taxon>
        <taxon>Gunneridae</taxon>
        <taxon>Pentapetalae</taxon>
        <taxon>rosids</taxon>
        <taxon>fabids</taxon>
        <taxon>Malpighiales</taxon>
        <taxon>Euphorbiaceae</taxon>
        <taxon>Acalyphoideae</taxon>
        <taxon>Acalypheae</taxon>
        <taxon>Ricinus</taxon>
    </lineage>
</organism>
<dbReference type="InParanoid" id="B9TMP2"/>
<protein>
    <submittedName>
        <fullName evidence="1">Uncharacterized protein</fullName>
    </submittedName>
</protein>
<sequence>MAGAIATGDALQFAAGGEYGAVVAAPGQAAIAEEAPAERDATHVEAFELQRLAATEHELRRPAADIDHQPGFVAGREIARDPLIDQTRFFDAADHVDWHAEAFFSAAEELVAILGGAQRVGTDHAHPRRRQLAQALAEALKRGDGLVHHDPAKRAIGQQAGADPDRFLEAVDHHQLAALEAREQQMKTVRAEIERGIDLARGAG</sequence>
<dbReference type="Proteomes" id="UP000008311">
    <property type="component" value="Unassembled WGS sequence"/>
</dbReference>